<evidence type="ECO:0000256" key="7">
    <source>
        <dbReference type="ARBA" id="ARBA00023204"/>
    </source>
</evidence>
<dbReference type="Pfam" id="PF08494">
    <property type="entry name" value="DEAD_assoc"/>
    <property type="match status" value="1"/>
</dbReference>
<dbReference type="Gene3D" id="3.40.50.300">
    <property type="entry name" value="P-loop containing nucleotide triphosphate hydrolases"/>
    <property type="match status" value="2"/>
</dbReference>
<dbReference type="InterPro" id="IPR052511">
    <property type="entry name" value="ATP-dep_Helicase"/>
</dbReference>
<evidence type="ECO:0000256" key="9">
    <source>
        <dbReference type="SAM" id="MobiDB-lite"/>
    </source>
</evidence>
<dbReference type="InterPro" id="IPR055368">
    <property type="entry name" value="WH3_Lhr"/>
</dbReference>
<dbReference type="Pfam" id="PF19306">
    <property type="entry name" value="WHD_Lhr"/>
    <property type="match status" value="1"/>
</dbReference>
<dbReference type="GO" id="GO:0016887">
    <property type="term" value="F:ATP hydrolysis activity"/>
    <property type="evidence" value="ECO:0007669"/>
    <property type="project" value="TreeGrafter"/>
</dbReference>
<dbReference type="InterPro" id="IPR055367">
    <property type="entry name" value="WH4_Lhr"/>
</dbReference>
<protein>
    <submittedName>
        <fullName evidence="12">ATP dependent helicase, Lhr family</fullName>
    </submittedName>
</protein>
<evidence type="ECO:0000256" key="2">
    <source>
        <dbReference type="ARBA" id="ARBA00022763"/>
    </source>
</evidence>
<keyword evidence="4 12" id="KW-0347">Helicase</keyword>
<evidence type="ECO:0000313" key="13">
    <source>
        <dbReference type="Proteomes" id="UP000192907"/>
    </source>
</evidence>
<dbReference type="InterPro" id="IPR011545">
    <property type="entry name" value="DEAD/DEAH_box_helicase_dom"/>
</dbReference>
<dbReference type="PANTHER" id="PTHR47962:SF5">
    <property type="entry name" value="ATP-DEPENDENT HELICASE LHR-RELATED"/>
    <property type="match status" value="1"/>
</dbReference>
<keyword evidence="3" id="KW-0378">Hydrolase</keyword>
<dbReference type="RefSeq" id="WP_132318329.1">
    <property type="nucleotide sequence ID" value="NZ_FWZT01000007.1"/>
</dbReference>
<keyword evidence="13" id="KW-1185">Reference proteome</keyword>
<dbReference type="OrthoDB" id="9815222at2"/>
<keyword evidence="1" id="KW-0547">Nucleotide-binding</keyword>
<dbReference type="InterPro" id="IPR027417">
    <property type="entry name" value="P-loop_NTPase"/>
</dbReference>
<name>A0A1Y6BVG5_9BACT</name>
<dbReference type="STRING" id="1513793.SAMN06296036_107175"/>
<dbReference type="SMART" id="SM00487">
    <property type="entry name" value="DEXDc"/>
    <property type="match status" value="1"/>
</dbReference>
<reference evidence="13" key="1">
    <citation type="submission" date="2017-04" db="EMBL/GenBank/DDBJ databases">
        <authorList>
            <person name="Varghese N."/>
            <person name="Submissions S."/>
        </authorList>
    </citation>
    <scope>NUCLEOTIDE SEQUENCE [LARGE SCALE GENOMIC DNA]</scope>
    <source>
        <strain evidence="13">RKEM611</strain>
    </source>
</reference>
<dbReference type="SUPFAM" id="SSF52540">
    <property type="entry name" value="P-loop containing nucleoside triphosphate hydrolases"/>
    <property type="match status" value="1"/>
</dbReference>
<dbReference type="InterPro" id="IPR014001">
    <property type="entry name" value="Helicase_ATP-bd"/>
</dbReference>
<dbReference type="Pfam" id="PF23235">
    <property type="entry name" value="WHD_3rd_Lhr"/>
    <property type="match status" value="1"/>
</dbReference>
<dbReference type="SMART" id="SM00490">
    <property type="entry name" value="HELICc"/>
    <property type="match status" value="1"/>
</dbReference>
<feature type="domain" description="Helicase ATP-binding" evidence="10">
    <location>
        <begin position="27"/>
        <end position="221"/>
    </location>
</feature>
<dbReference type="PROSITE" id="PS51192">
    <property type="entry name" value="HELICASE_ATP_BIND_1"/>
    <property type="match status" value="1"/>
</dbReference>
<keyword evidence="7" id="KW-0234">DNA repair</keyword>
<dbReference type="InterPro" id="IPR045628">
    <property type="entry name" value="Lhr_WH_dom"/>
</dbReference>
<dbReference type="CDD" id="cd18796">
    <property type="entry name" value="SF2_C_LHR"/>
    <property type="match status" value="1"/>
</dbReference>
<evidence type="ECO:0000256" key="1">
    <source>
        <dbReference type="ARBA" id="ARBA00022741"/>
    </source>
</evidence>
<feature type="domain" description="Helicase C-terminal" evidence="11">
    <location>
        <begin position="253"/>
        <end position="408"/>
    </location>
</feature>
<evidence type="ECO:0000259" key="10">
    <source>
        <dbReference type="PROSITE" id="PS51192"/>
    </source>
</evidence>
<keyword evidence="2" id="KW-0227">DNA damage</keyword>
<keyword evidence="8" id="KW-0413">Isomerase</keyword>
<dbReference type="InterPro" id="IPR013701">
    <property type="entry name" value="Lhr-like_DEAD/DEAH_assoc"/>
</dbReference>
<dbReference type="PANTHER" id="PTHR47962">
    <property type="entry name" value="ATP-DEPENDENT HELICASE LHR-RELATED-RELATED"/>
    <property type="match status" value="1"/>
</dbReference>
<sequence length="1481" mass="167325">MDGFHPIVEEWFRGRFQGPTPPQQEGWPSLQADQHTLIAAPTGSGKTMAAFLVAIDRLIRQGIAGSLASGLQVVYVSPLRALSNDVKHNLEEPLQQITELVKEKFQRSIDIKVGLRTGDSSAYERSRLLKDPPHILVTTPESLYLLLTSDRGRAMLKPCRTMIVDEIHALARDKRGSHLSLSIERLDHLTEGPLTRVGLSATMKPMEDIARFLTGQSPCHIVNESSKRQLDMAVDLPATALSAICSHDQWAEVFERLSDQIKQHRSTLIFVNTRRMAERVTFHLSEILGEDAVTSHHGSLSKEARHKAEQRLKSGELKAIVATASLELGIDVGYIDLVCQVGSPRSIGVFMQRIGRSGHALGLVPKGRLFALTRDELVECYALMKACQAGDLDRIEIPVAPLDILAQQIVAMCSAEDWQTDSLLALIRRSWVYRNLSKCQFDKVLHILANGISDRNRKGSYLHYDQVNQKLKARRHARLSALTSGGAIPEQNLYRVVTGENGTFVGTLDEEFAVESSRGDIFLLGNTSWRVEAVRQGQVVVHDAGGAPPTIPFWFGEAPGRSFELSQHVSELRQELDQHLNVDDSDDPAWNLESNDVPKGWQQAQGYLQGICSDDPWGQKQILHYCASQKLATGSLPTQEKVLFERFFDDTGGMQLVVHGPFGTRINRAWGLAFRKRFCRGFDFELQASADDNGIVLSVGPNQSFPIDALFSMLNAKNCRDLLIQALLDVPMFQIRWRWNITRALAILRFKGGKRVPPHLQRYQSDDLLTAVFPQQTQCFEHRTGDLEVPDHPYVEQTVIDCLTEAMDITRFESIMEAKDDGHIQFQGMDTREPSPFSYELIHANPYAFLDDAPLEERRTRAVFTRRTLDPKDLESLAALDPEAIAKVRQEAWPMVRSPDELHDGLYHLVVLGMHELEGWQSYLEPLLDQKRIQIFSYEEQDYICCTENLMIAKALYDPDNQLDHSHVPAHLRRDVEWGEALKTLIKGHMEVRGPVAIDYLQDCLGIAGSHILSALQALESDGLVLSGGFTGQNLESREWCERRLLARIHRLTIEGLRKQIRPASPKQYIKFLIEHHHIAETSKLSEESGVLRVIQMLMGFEVPCSSWESELLPARVRSYGTSCLDKLCFNGLIAWGRLRPPARKEEQKGKGSLLSRVMPISIFPRSHMPWLIPPDRLSHEGQLSGDGSMVYEAIQKLGAPFYEDLVHELAMPRSRIEEALGELISLGLASADGFEAIRPLIAPDRKRKADLVKRSRRQLLFETGFQRGGRWSAFPGSNPIAEVNHEERLENWAWLLLERYGIIFRDLLSRERLAPQWRDLVRIYRKLEMRGEIRGGRFVKNVSGEQFALPEAVDHLRQAAKQPNRWVVLSACDPINLVGILDENPKIPAVPGNRVVFEDGDLIAYRDAGEVHFLKKLGFEAEEMIKRAIKLNGRYRQQDPFIREFLDRPQDQSPASKSFSKAEGQHHSHLNWSDIVKPSH</sequence>
<evidence type="ECO:0000256" key="5">
    <source>
        <dbReference type="ARBA" id="ARBA00022840"/>
    </source>
</evidence>
<dbReference type="Proteomes" id="UP000192907">
    <property type="component" value="Unassembled WGS sequence"/>
</dbReference>
<organism evidence="12 13">
    <name type="scientific">Pseudobacteriovorax antillogorgiicola</name>
    <dbReference type="NCBI Taxonomy" id="1513793"/>
    <lineage>
        <taxon>Bacteria</taxon>
        <taxon>Pseudomonadati</taxon>
        <taxon>Bdellovibrionota</taxon>
        <taxon>Oligoflexia</taxon>
        <taxon>Oligoflexales</taxon>
        <taxon>Pseudobacteriovoracaceae</taxon>
        <taxon>Pseudobacteriovorax</taxon>
    </lineage>
</organism>
<dbReference type="GO" id="GO:0003677">
    <property type="term" value="F:DNA binding"/>
    <property type="evidence" value="ECO:0007669"/>
    <property type="project" value="UniProtKB-KW"/>
</dbReference>
<dbReference type="CDD" id="cd17922">
    <property type="entry name" value="DEXHc_LHR-like"/>
    <property type="match status" value="1"/>
</dbReference>
<dbReference type="GO" id="GO:0006281">
    <property type="term" value="P:DNA repair"/>
    <property type="evidence" value="ECO:0007669"/>
    <property type="project" value="UniProtKB-KW"/>
</dbReference>
<feature type="region of interest" description="Disordered" evidence="9">
    <location>
        <begin position="1450"/>
        <end position="1481"/>
    </location>
</feature>
<dbReference type="PROSITE" id="PS51194">
    <property type="entry name" value="HELICASE_CTER"/>
    <property type="match status" value="1"/>
</dbReference>
<dbReference type="GO" id="GO:0005524">
    <property type="term" value="F:ATP binding"/>
    <property type="evidence" value="ECO:0007669"/>
    <property type="project" value="UniProtKB-KW"/>
</dbReference>
<accession>A0A1Y6BVG5</accession>
<dbReference type="GO" id="GO:0004386">
    <property type="term" value="F:helicase activity"/>
    <property type="evidence" value="ECO:0007669"/>
    <property type="project" value="UniProtKB-KW"/>
</dbReference>
<dbReference type="EMBL" id="FWZT01000007">
    <property type="protein sequence ID" value="SMF22238.1"/>
    <property type="molecule type" value="Genomic_DNA"/>
</dbReference>
<evidence type="ECO:0000256" key="3">
    <source>
        <dbReference type="ARBA" id="ARBA00022801"/>
    </source>
</evidence>
<dbReference type="Pfam" id="PF00270">
    <property type="entry name" value="DEAD"/>
    <property type="match status" value="1"/>
</dbReference>
<evidence type="ECO:0000256" key="4">
    <source>
        <dbReference type="ARBA" id="ARBA00022806"/>
    </source>
</evidence>
<dbReference type="Pfam" id="PF23234">
    <property type="entry name" value="WHD_4th_Lhr"/>
    <property type="match status" value="1"/>
</dbReference>
<dbReference type="Pfam" id="PF00271">
    <property type="entry name" value="Helicase_C"/>
    <property type="match status" value="1"/>
</dbReference>
<dbReference type="InterPro" id="IPR001650">
    <property type="entry name" value="Helicase_C-like"/>
</dbReference>
<evidence type="ECO:0000313" key="12">
    <source>
        <dbReference type="EMBL" id="SMF22238.1"/>
    </source>
</evidence>
<proteinExistence type="predicted"/>
<evidence type="ECO:0000256" key="8">
    <source>
        <dbReference type="ARBA" id="ARBA00023235"/>
    </source>
</evidence>
<keyword evidence="5" id="KW-0067">ATP-binding</keyword>
<keyword evidence="6" id="KW-0238">DNA-binding</keyword>
<evidence type="ECO:0000259" key="11">
    <source>
        <dbReference type="PROSITE" id="PS51194"/>
    </source>
</evidence>
<evidence type="ECO:0000256" key="6">
    <source>
        <dbReference type="ARBA" id="ARBA00023125"/>
    </source>
</evidence>
<gene>
    <name evidence="12" type="ORF">SAMN06296036_107175</name>
</gene>